<dbReference type="FunCoup" id="A0A2J7QMJ1">
    <property type="interactions" value="1"/>
</dbReference>
<dbReference type="InterPro" id="IPR053287">
    <property type="entry name" value="PP2C-like_domain"/>
</dbReference>
<accession>A0A2J7QMJ1</accession>
<reference evidence="3 4" key="1">
    <citation type="submission" date="2017-12" db="EMBL/GenBank/DDBJ databases">
        <title>Hemimetabolous genomes reveal molecular basis of termite eusociality.</title>
        <authorList>
            <person name="Harrison M.C."/>
            <person name="Jongepier E."/>
            <person name="Robertson H.M."/>
            <person name="Arning N."/>
            <person name="Bitard-Feildel T."/>
            <person name="Chao H."/>
            <person name="Childers C.P."/>
            <person name="Dinh H."/>
            <person name="Doddapaneni H."/>
            <person name="Dugan S."/>
            <person name="Gowin J."/>
            <person name="Greiner C."/>
            <person name="Han Y."/>
            <person name="Hu H."/>
            <person name="Hughes D.S.T."/>
            <person name="Huylmans A.-K."/>
            <person name="Kemena C."/>
            <person name="Kremer L.P.M."/>
            <person name="Lee S.L."/>
            <person name="Lopez-Ezquerra A."/>
            <person name="Mallet L."/>
            <person name="Monroy-Kuhn J.M."/>
            <person name="Moser A."/>
            <person name="Murali S.C."/>
            <person name="Muzny D.M."/>
            <person name="Otani S."/>
            <person name="Piulachs M.-D."/>
            <person name="Poelchau M."/>
            <person name="Qu J."/>
            <person name="Schaub F."/>
            <person name="Wada-Katsumata A."/>
            <person name="Worley K.C."/>
            <person name="Xie Q."/>
            <person name="Ylla G."/>
            <person name="Poulsen M."/>
            <person name="Gibbs R.A."/>
            <person name="Schal C."/>
            <person name="Richards S."/>
            <person name="Belles X."/>
            <person name="Korb J."/>
            <person name="Bornberg-Bauer E."/>
        </authorList>
    </citation>
    <scope>NUCLEOTIDE SEQUENCE [LARGE SCALE GENOMIC DNA]</scope>
    <source>
        <tissue evidence="3">Whole body</tissue>
    </source>
</reference>
<dbReference type="PROSITE" id="PS51746">
    <property type="entry name" value="PPM_2"/>
    <property type="match status" value="1"/>
</dbReference>
<feature type="region of interest" description="Disordered" evidence="1">
    <location>
        <begin position="537"/>
        <end position="557"/>
    </location>
</feature>
<organism evidence="3 4">
    <name type="scientific">Cryptotermes secundus</name>
    <dbReference type="NCBI Taxonomy" id="105785"/>
    <lineage>
        <taxon>Eukaryota</taxon>
        <taxon>Metazoa</taxon>
        <taxon>Ecdysozoa</taxon>
        <taxon>Arthropoda</taxon>
        <taxon>Hexapoda</taxon>
        <taxon>Insecta</taxon>
        <taxon>Pterygota</taxon>
        <taxon>Neoptera</taxon>
        <taxon>Polyneoptera</taxon>
        <taxon>Dictyoptera</taxon>
        <taxon>Blattodea</taxon>
        <taxon>Blattoidea</taxon>
        <taxon>Termitoidae</taxon>
        <taxon>Kalotermitidae</taxon>
        <taxon>Cryptotermitinae</taxon>
        <taxon>Cryptotermes</taxon>
    </lineage>
</organism>
<evidence type="ECO:0000313" key="3">
    <source>
        <dbReference type="EMBL" id="PNF29792.1"/>
    </source>
</evidence>
<dbReference type="PANTHER" id="PTHR21586">
    <property type="entry name" value="TIPA"/>
    <property type="match status" value="1"/>
</dbReference>
<evidence type="ECO:0000256" key="1">
    <source>
        <dbReference type="SAM" id="MobiDB-lite"/>
    </source>
</evidence>
<dbReference type="Gene3D" id="3.60.40.10">
    <property type="entry name" value="PPM-type phosphatase domain"/>
    <property type="match status" value="1"/>
</dbReference>
<dbReference type="EMBL" id="NEVH01013208">
    <property type="protein sequence ID" value="PNF29791.1"/>
    <property type="molecule type" value="Genomic_DNA"/>
</dbReference>
<dbReference type="InterPro" id="IPR036457">
    <property type="entry name" value="PPM-type-like_dom_sf"/>
</dbReference>
<dbReference type="AlphaFoldDB" id="A0A2J7QMJ1"/>
<feature type="compositionally biased region" description="Acidic residues" evidence="1">
    <location>
        <begin position="684"/>
        <end position="694"/>
    </location>
</feature>
<dbReference type="Proteomes" id="UP000235965">
    <property type="component" value="Unassembled WGS sequence"/>
</dbReference>
<feature type="region of interest" description="Disordered" evidence="1">
    <location>
        <begin position="673"/>
        <end position="700"/>
    </location>
</feature>
<dbReference type="PANTHER" id="PTHR21586:SF0">
    <property type="entry name" value="PP2C-LIKE DOMAIN-CONTAINING PROTEIN CG9801"/>
    <property type="match status" value="1"/>
</dbReference>
<dbReference type="OrthoDB" id="2556847at2759"/>
<dbReference type="EMBL" id="NEVH01013208">
    <property type="protein sequence ID" value="PNF29795.1"/>
    <property type="molecule type" value="Genomic_DNA"/>
</dbReference>
<name>A0A2J7QMJ1_9NEOP</name>
<evidence type="ECO:0000313" key="4">
    <source>
        <dbReference type="Proteomes" id="UP000235965"/>
    </source>
</evidence>
<evidence type="ECO:0000259" key="2">
    <source>
        <dbReference type="PROSITE" id="PS51746"/>
    </source>
</evidence>
<sequence length="700" mass="75259">MMPSLRKKVAGFIRQLSVNNQNENADQIDSSGPSSGCFIQRYLSGHDVRQSEPIILHGRNPHELPRKNIGTIILGNQFAAVTGPDGGLTTVNRHQRHLSTSDPDVDYIDIQQHVADQERNSTVSSSDCIFSPGYGRWFTVRPPAHPIDNSVMHIRAAGSVFSVGKRSVHTSVSDLQTTAETEDDSNLNLRPEEDTVFQAIDILKADPCAAEVNGNSEIQGATESIFKQSSPLDFVIPPPAEYATGVNCTAFGGFPSIRKSKSAPLSRCSTTTTTTVIGSHRNGDAVQHPSPPSEVAGVSDWSRPNNRAYGAATTLYERHPLTKQHAGSPIADCFAIVARTNSAILALADGVNWGEKACIAARSAVHGCIDYLNKAVFTSGNIANTTDVFVSLLRSFHAAHSLILQEAGMLTTLTTAIVLPLADSDRFVACVCNVGDSLSYVYSAEHGVREITKGSHDIHCMRDMRDALGALGPVDGQNPELNNLTCSMTEVESGDIVFITSDGVSDNFDPVVGKFAVLPPSDNLNLKVPSSTVKMSYAAPNHGSSKSPGGDLSSSTSLPTVQAYQRHELSLLRMDDLLKNGVSGDGPPCRDAKTLCEMLLDFATRLTAAKRHILEDPDLYYTTVEGSTELTELSRAEQRSRRRKMCEKLAMVPGKLDHASVVAYQVGVNRNNGGSVAVSSENVGSDDDEDDNNDLVETVL</sequence>
<protein>
    <recommendedName>
        <fullName evidence="2">PPM-type phosphatase domain-containing protein</fullName>
    </recommendedName>
</protein>
<feature type="region of interest" description="Disordered" evidence="1">
    <location>
        <begin position="276"/>
        <end position="301"/>
    </location>
</feature>
<feature type="domain" description="PPM-type phosphatase" evidence="2">
    <location>
        <begin position="308"/>
        <end position="602"/>
    </location>
</feature>
<gene>
    <name evidence="3" type="ORF">B7P43_G10695</name>
</gene>
<dbReference type="InterPro" id="IPR001932">
    <property type="entry name" value="PPM-type_phosphatase-like_dom"/>
</dbReference>
<dbReference type="EMBL" id="NEVH01013208">
    <property type="protein sequence ID" value="PNF29792.1"/>
    <property type="molecule type" value="Genomic_DNA"/>
</dbReference>
<dbReference type="InParanoid" id="A0A2J7QMJ1"/>
<comment type="caution">
    <text evidence="3">The sequence shown here is derived from an EMBL/GenBank/DDBJ whole genome shotgun (WGS) entry which is preliminary data.</text>
</comment>
<dbReference type="Pfam" id="PF13672">
    <property type="entry name" value="PP2C_2"/>
    <property type="match status" value="1"/>
</dbReference>
<proteinExistence type="predicted"/>
<dbReference type="SUPFAM" id="SSF81606">
    <property type="entry name" value="PP2C-like"/>
    <property type="match status" value="1"/>
</dbReference>
<dbReference type="SMART" id="SM00332">
    <property type="entry name" value="PP2Cc"/>
    <property type="match status" value="1"/>
</dbReference>
<keyword evidence="4" id="KW-1185">Reference proteome</keyword>
<feature type="compositionally biased region" description="Low complexity" evidence="1">
    <location>
        <begin position="544"/>
        <end position="557"/>
    </location>
</feature>
<dbReference type="STRING" id="105785.A0A2J7QMJ1"/>